<dbReference type="Proteomes" id="UP000297245">
    <property type="component" value="Unassembled WGS sequence"/>
</dbReference>
<dbReference type="PROSITE" id="PS50181">
    <property type="entry name" value="FBOX"/>
    <property type="match status" value="1"/>
</dbReference>
<dbReference type="OrthoDB" id="695771at2759"/>
<evidence type="ECO:0000313" key="3">
    <source>
        <dbReference type="EMBL" id="THU79623.1"/>
    </source>
</evidence>
<dbReference type="EMBL" id="ML180001">
    <property type="protein sequence ID" value="THU79623.1"/>
    <property type="molecule type" value="Genomic_DNA"/>
</dbReference>
<dbReference type="Gene3D" id="1.20.1280.50">
    <property type="match status" value="1"/>
</dbReference>
<organism evidence="3 4">
    <name type="scientific">Dendrothele bispora (strain CBS 962.96)</name>
    <dbReference type="NCBI Taxonomy" id="1314807"/>
    <lineage>
        <taxon>Eukaryota</taxon>
        <taxon>Fungi</taxon>
        <taxon>Dikarya</taxon>
        <taxon>Basidiomycota</taxon>
        <taxon>Agaricomycotina</taxon>
        <taxon>Agaricomycetes</taxon>
        <taxon>Agaricomycetidae</taxon>
        <taxon>Agaricales</taxon>
        <taxon>Agaricales incertae sedis</taxon>
        <taxon>Dendrothele</taxon>
    </lineage>
</organism>
<dbReference type="AlphaFoldDB" id="A0A4S8KV18"/>
<accession>A0A4S8KV18</accession>
<dbReference type="InterPro" id="IPR001810">
    <property type="entry name" value="F-box_dom"/>
</dbReference>
<dbReference type="SMART" id="SM00256">
    <property type="entry name" value="FBOX"/>
    <property type="match status" value="1"/>
</dbReference>
<keyword evidence="4" id="KW-1185">Reference proteome</keyword>
<evidence type="ECO:0000259" key="2">
    <source>
        <dbReference type="PROSITE" id="PS50181"/>
    </source>
</evidence>
<dbReference type="Gene3D" id="3.80.10.10">
    <property type="entry name" value="Ribonuclease Inhibitor"/>
    <property type="match status" value="1"/>
</dbReference>
<reference evidence="3 4" key="1">
    <citation type="journal article" date="2019" name="Nat. Ecol. Evol.">
        <title>Megaphylogeny resolves global patterns of mushroom evolution.</title>
        <authorList>
            <person name="Varga T."/>
            <person name="Krizsan K."/>
            <person name="Foldi C."/>
            <person name="Dima B."/>
            <person name="Sanchez-Garcia M."/>
            <person name="Sanchez-Ramirez S."/>
            <person name="Szollosi G.J."/>
            <person name="Szarkandi J.G."/>
            <person name="Papp V."/>
            <person name="Albert L."/>
            <person name="Andreopoulos W."/>
            <person name="Angelini C."/>
            <person name="Antonin V."/>
            <person name="Barry K.W."/>
            <person name="Bougher N.L."/>
            <person name="Buchanan P."/>
            <person name="Buyck B."/>
            <person name="Bense V."/>
            <person name="Catcheside P."/>
            <person name="Chovatia M."/>
            <person name="Cooper J."/>
            <person name="Damon W."/>
            <person name="Desjardin D."/>
            <person name="Finy P."/>
            <person name="Geml J."/>
            <person name="Haridas S."/>
            <person name="Hughes K."/>
            <person name="Justo A."/>
            <person name="Karasinski D."/>
            <person name="Kautmanova I."/>
            <person name="Kiss B."/>
            <person name="Kocsube S."/>
            <person name="Kotiranta H."/>
            <person name="LaButti K.M."/>
            <person name="Lechner B.E."/>
            <person name="Liimatainen K."/>
            <person name="Lipzen A."/>
            <person name="Lukacs Z."/>
            <person name="Mihaltcheva S."/>
            <person name="Morgado L.N."/>
            <person name="Niskanen T."/>
            <person name="Noordeloos M.E."/>
            <person name="Ohm R.A."/>
            <person name="Ortiz-Santana B."/>
            <person name="Ovrebo C."/>
            <person name="Racz N."/>
            <person name="Riley R."/>
            <person name="Savchenko A."/>
            <person name="Shiryaev A."/>
            <person name="Soop K."/>
            <person name="Spirin V."/>
            <person name="Szebenyi C."/>
            <person name="Tomsovsky M."/>
            <person name="Tulloss R.E."/>
            <person name="Uehling J."/>
            <person name="Grigoriev I.V."/>
            <person name="Vagvolgyi C."/>
            <person name="Papp T."/>
            <person name="Martin F.M."/>
            <person name="Miettinen O."/>
            <person name="Hibbett D.S."/>
            <person name="Nagy L.G."/>
        </authorList>
    </citation>
    <scope>NUCLEOTIDE SEQUENCE [LARGE SCALE GENOMIC DNA]</scope>
    <source>
        <strain evidence="3 4">CBS 962.96</strain>
    </source>
</reference>
<evidence type="ECO:0000313" key="4">
    <source>
        <dbReference type="Proteomes" id="UP000297245"/>
    </source>
</evidence>
<evidence type="ECO:0000256" key="1">
    <source>
        <dbReference type="SAM" id="MobiDB-lite"/>
    </source>
</evidence>
<dbReference type="InterPro" id="IPR036047">
    <property type="entry name" value="F-box-like_dom_sf"/>
</dbReference>
<feature type="domain" description="F-box" evidence="2">
    <location>
        <begin position="1"/>
        <end position="48"/>
    </location>
</feature>
<feature type="region of interest" description="Disordered" evidence="1">
    <location>
        <begin position="483"/>
        <end position="507"/>
    </location>
</feature>
<dbReference type="Pfam" id="PF12937">
    <property type="entry name" value="F-box-like"/>
    <property type="match status" value="1"/>
</dbReference>
<proteinExistence type="predicted"/>
<name>A0A4S8KV18_DENBC</name>
<dbReference type="SUPFAM" id="SSF81383">
    <property type="entry name" value="F-box domain"/>
    <property type="match status" value="1"/>
</dbReference>
<gene>
    <name evidence="3" type="ORF">K435DRAFT_875266</name>
</gene>
<protein>
    <recommendedName>
        <fullName evidence="2">F-box domain-containing protein</fullName>
    </recommendedName>
</protein>
<sequence>MADRLPPELIIEIVHYLPLTDATLGVLTQVCSTWRRVIASEPKLWRKLTLSPRVNWDSPVLGPNQSHIEFGRQWLQRAGPYGLEIVIDDLATTMYNLKPSPHNLLDAIMPFYKQWQTLQLSLHFDSYKPLFDMVGSELPRLEEISLEFSSRDGDILRPLEQQKTKTFDAAPLLKRVQLVSQESDYRLPLPLLDCISFPYQRLTTLVLENVFDANHPVLTQILAVATNLEHARFVLGYSTLDFEDLAGDEWERRDELYRSKRSFASCPKLVDLEIISQGVIEADFVLEVLTAPALRELRLYHNLVLELSDALEAFQKRSKAPLQLLHLHCFDEIDPDTGADLVAFLKLVGETLQELVYNVHGHAPDYMLDMMEMITFPLDTGDFTGDPLLPNLKRLGIGLYFCNPTFARALYRVVASRGYTNPGPPDVSPGCWFQDWSKEHRLEEVVLYCDAYESASFYNLRRQLRSFEEREVDALRVTWCGTGRDRSPQRSPCEEETNRTFSFDNRR</sequence>
<dbReference type="InterPro" id="IPR032675">
    <property type="entry name" value="LRR_dom_sf"/>
</dbReference>